<feature type="compositionally biased region" description="Basic and acidic residues" evidence="8">
    <location>
        <begin position="197"/>
        <end position="208"/>
    </location>
</feature>
<dbReference type="GO" id="GO:0000785">
    <property type="term" value="C:chromatin"/>
    <property type="evidence" value="ECO:0007669"/>
    <property type="project" value="TreeGrafter"/>
</dbReference>
<evidence type="ECO:0000256" key="5">
    <source>
        <dbReference type="ARBA" id="ARBA00022833"/>
    </source>
</evidence>
<evidence type="ECO:0000256" key="3">
    <source>
        <dbReference type="ARBA" id="ARBA00022737"/>
    </source>
</evidence>
<feature type="region of interest" description="Disordered" evidence="8">
    <location>
        <begin position="197"/>
        <end position="293"/>
    </location>
</feature>
<evidence type="ECO:0000256" key="2">
    <source>
        <dbReference type="ARBA" id="ARBA00022723"/>
    </source>
</evidence>
<gene>
    <name evidence="10" type="ORF">XA68_14799</name>
</gene>
<dbReference type="Pfam" id="PF04082">
    <property type="entry name" value="Fungal_trans"/>
    <property type="match status" value="1"/>
</dbReference>
<dbReference type="PANTHER" id="PTHR40626:SF30">
    <property type="entry name" value="FINGER DOMAIN PROTEIN, PUTATIVE (AFU_ORTHOLOGUE AFUA_4G13600)-RELATED"/>
    <property type="match status" value="1"/>
</dbReference>
<feature type="domain" description="C2H2-type" evidence="9">
    <location>
        <begin position="178"/>
        <end position="207"/>
    </location>
</feature>
<evidence type="ECO:0000259" key="9">
    <source>
        <dbReference type="PROSITE" id="PS50157"/>
    </source>
</evidence>
<dbReference type="InterPro" id="IPR007219">
    <property type="entry name" value="XnlR_reg_dom"/>
</dbReference>
<evidence type="ECO:0000256" key="6">
    <source>
        <dbReference type="ARBA" id="ARBA00023242"/>
    </source>
</evidence>
<dbReference type="GO" id="GO:0006351">
    <property type="term" value="P:DNA-templated transcription"/>
    <property type="evidence" value="ECO:0007669"/>
    <property type="project" value="InterPro"/>
</dbReference>
<feature type="region of interest" description="Disordered" evidence="8">
    <location>
        <begin position="353"/>
        <end position="382"/>
    </location>
</feature>
<name>A0A2A9P9V3_OPHUN</name>
<dbReference type="SMART" id="SM00355">
    <property type="entry name" value="ZnF_C2H2"/>
    <property type="match status" value="2"/>
</dbReference>
<keyword evidence="2" id="KW-0479">Metal-binding</keyword>
<dbReference type="Pfam" id="PF00096">
    <property type="entry name" value="zf-C2H2"/>
    <property type="match status" value="1"/>
</dbReference>
<keyword evidence="5" id="KW-0862">Zinc</keyword>
<dbReference type="PROSITE" id="PS50157">
    <property type="entry name" value="ZINC_FINGER_C2H2_2"/>
    <property type="match status" value="1"/>
</dbReference>
<dbReference type="InterPro" id="IPR051059">
    <property type="entry name" value="VerF-like"/>
</dbReference>
<keyword evidence="4 7" id="KW-0863">Zinc-finger</keyword>
<feature type="compositionally biased region" description="Polar residues" evidence="8">
    <location>
        <begin position="33"/>
        <end position="59"/>
    </location>
</feature>
<keyword evidence="6" id="KW-0539">Nucleus</keyword>
<evidence type="ECO:0000256" key="7">
    <source>
        <dbReference type="PROSITE-ProRule" id="PRU00042"/>
    </source>
</evidence>
<evidence type="ECO:0000256" key="8">
    <source>
        <dbReference type="SAM" id="MobiDB-lite"/>
    </source>
</evidence>
<feature type="compositionally biased region" description="Basic and acidic residues" evidence="8">
    <location>
        <begin position="11"/>
        <end position="23"/>
    </location>
</feature>
<dbReference type="OrthoDB" id="6077919at2759"/>
<proteinExistence type="predicted"/>
<dbReference type="GO" id="GO:0000981">
    <property type="term" value="F:DNA-binding transcription factor activity, RNA polymerase II-specific"/>
    <property type="evidence" value="ECO:0007669"/>
    <property type="project" value="InterPro"/>
</dbReference>
<comment type="subcellular location">
    <subcellularLocation>
        <location evidence="1">Nucleus</location>
    </subcellularLocation>
</comment>
<dbReference type="PROSITE" id="PS00028">
    <property type="entry name" value="ZINC_FINGER_C2H2_1"/>
    <property type="match status" value="1"/>
</dbReference>
<accession>A0A2A9P9V3</accession>
<evidence type="ECO:0000256" key="4">
    <source>
        <dbReference type="ARBA" id="ARBA00022771"/>
    </source>
</evidence>
<dbReference type="EMBL" id="LAZP02000387">
    <property type="protein sequence ID" value="PFH57606.1"/>
    <property type="molecule type" value="Genomic_DNA"/>
</dbReference>
<dbReference type="Proteomes" id="UP000037136">
    <property type="component" value="Unassembled WGS sequence"/>
</dbReference>
<dbReference type="GO" id="GO:0000978">
    <property type="term" value="F:RNA polymerase II cis-regulatory region sequence-specific DNA binding"/>
    <property type="evidence" value="ECO:0007669"/>
    <property type="project" value="InterPro"/>
</dbReference>
<dbReference type="SUPFAM" id="SSF57667">
    <property type="entry name" value="beta-beta-alpha zinc fingers"/>
    <property type="match status" value="1"/>
</dbReference>
<protein>
    <recommendedName>
        <fullName evidence="9">C2H2-type domain-containing protein</fullName>
    </recommendedName>
</protein>
<dbReference type="GO" id="GO:0008270">
    <property type="term" value="F:zinc ion binding"/>
    <property type="evidence" value="ECO:0007669"/>
    <property type="project" value="UniProtKB-KW"/>
</dbReference>
<evidence type="ECO:0000256" key="1">
    <source>
        <dbReference type="ARBA" id="ARBA00004123"/>
    </source>
</evidence>
<comment type="caution">
    <text evidence="10">The sequence shown here is derived from an EMBL/GenBank/DDBJ whole genome shotgun (WGS) entry which is preliminary data.</text>
</comment>
<reference evidence="10 11" key="1">
    <citation type="journal article" date="2015" name="BMC Genomics">
        <title>Gene expression during zombie ant biting behavior reflects the complexity underlying fungal parasitic behavioral manipulation.</title>
        <authorList>
            <person name="de Bekker C."/>
            <person name="Ohm R.A."/>
            <person name="Loreto R.G."/>
            <person name="Sebastian A."/>
            <person name="Albert I."/>
            <person name="Merrow M."/>
            <person name="Brachmann A."/>
            <person name="Hughes D.P."/>
        </authorList>
    </citation>
    <scope>NUCLEOTIDE SEQUENCE [LARGE SCALE GENOMIC DNA]</scope>
    <source>
        <strain evidence="10 11">SC16a</strain>
    </source>
</reference>
<feature type="compositionally biased region" description="Low complexity" evidence="8">
    <location>
        <begin position="60"/>
        <end position="73"/>
    </location>
</feature>
<dbReference type="InterPro" id="IPR036236">
    <property type="entry name" value="Znf_C2H2_sf"/>
</dbReference>
<dbReference type="InterPro" id="IPR013087">
    <property type="entry name" value="Znf_C2H2_type"/>
</dbReference>
<dbReference type="AlphaFoldDB" id="A0A2A9P9V3"/>
<reference evidence="10 11" key="2">
    <citation type="journal article" date="2017" name="Sci. Rep.">
        <title>Ant-infecting Ophiocordyceps genomes reveal a high diversity of potential behavioral manipulation genes and a possible major role for enterotoxins.</title>
        <authorList>
            <person name="de Bekker C."/>
            <person name="Ohm R.A."/>
            <person name="Evans H.C."/>
            <person name="Brachmann A."/>
            <person name="Hughes D.P."/>
        </authorList>
    </citation>
    <scope>NUCLEOTIDE SEQUENCE [LARGE SCALE GENOMIC DNA]</scope>
    <source>
        <strain evidence="10 11">SC16a</strain>
    </source>
</reference>
<dbReference type="CDD" id="cd12148">
    <property type="entry name" value="fungal_TF_MHR"/>
    <property type="match status" value="1"/>
</dbReference>
<evidence type="ECO:0000313" key="11">
    <source>
        <dbReference type="Proteomes" id="UP000037136"/>
    </source>
</evidence>
<keyword evidence="11" id="KW-1185">Reference proteome</keyword>
<keyword evidence="3" id="KW-0677">Repeat</keyword>
<organism evidence="10 11">
    <name type="scientific">Ophiocordyceps unilateralis</name>
    <name type="common">Zombie-ant fungus</name>
    <name type="synonym">Torrubia unilateralis</name>
    <dbReference type="NCBI Taxonomy" id="268505"/>
    <lineage>
        <taxon>Eukaryota</taxon>
        <taxon>Fungi</taxon>
        <taxon>Dikarya</taxon>
        <taxon>Ascomycota</taxon>
        <taxon>Pezizomycotina</taxon>
        <taxon>Sordariomycetes</taxon>
        <taxon>Hypocreomycetidae</taxon>
        <taxon>Hypocreales</taxon>
        <taxon>Ophiocordycipitaceae</taxon>
        <taxon>Ophiocordyceps</taxon>
    </lineage>
</organism>
<dbReference type="GO" id="GO:0005634">
    <property type="term" value="C:nucleus"/>
    <property type="evidence" value="ECO:0007669"/>
    <property type="project" value="UniProtKB-SubCell"/>
</dbReference>
<feature type="region of interest" description="Disordered" evidence="8">
    <location>
        <begin position="1"/>
        <end position="77"/>
    </location>
</feature>
<sequence>MASLKNIMNVDDDHPLKTPRESVPRFSQHPEPSASTSNLANQHDPSTSSSPSARAQIQTPSSHSSHPEAAPSSTLPLGFHLGYGPDIAAPARLQTATGSDSMDHSYDRDPSHAHMGVSYPGAPSRPFVPTKLTPITGRVSRAKKGLAVHTCELCRPPKTFTRAEHLRRHQLSHQPPGLPCQVPGCDKVFHRKDLLERHQQRHDQEERLAGGAGRRSMSRPHGSASPARSSLEERTSRAPVTMAPPFGSPPLGSRPTSAPGGPGRPLGHGNWSVAGSSSPPMRHVQQHFGPKSTTPECLMDPMPMDALPQTEAPVFKPDSESALELINVPGLCTPQVGSEPSLVSWPSDHAVVRSAPSSNYSTPPPSDSSHLDQPAARSSTAAWAESLEPSAVSSRMLMDHGSYPLTSMGYNSSPPQAYSTSSYGDTAGMAFPGFDDSLYGSPVAGTVARSLSPQVAVGQCSETLVTAPAALPGDRMLHAVSCGLPPETTFGLLTAEGLMPPLSEDVVRSMPRYLDLYWEKVHPMYPIIHRATFEEASGVEAEHMDVLRCAMAAVATQFLGHREHRINGSQLHGYAWRMSEDIVGLLPNSVNWPLPVMQAVLLCEYYARFRGRSKEAYRPSPRFNKLCQMVASSQPVCEGKKRTRRSSSWAWRSWIGEESRRRLLAACFLLSVHGNWYYEQPLTADLGLDKFSPMMLPVSLSANSTRAWEAAEAESWAALKTASKETQMVGDVLQQQLTASDMEAMPSFDASILLAAHALQLPRRRKHTEVEVMEDPLRAMFGSQTMMRLFPQSAVAYVYLALHHTPLHCLLSVSGDSWVFNSKVSQASFFQEHQHKLDRWRTSGSAAAATLSAAKALKLFLGLDSRRKTATTAAGAWRDISDFWGVYVCALICWAAAGQDKSKPATRASATRWILTVASAEVQTLSGREGSRGVIGLARDVLEKDCLGGRSILFADAVGVLRKLDEGDGWRY</sequence>
<dbReference type="PANTHER" id="PTHR40626">
    <property type="entry name" value="MIP31509P"/>
    <property type="match status" value="1"/>
</dbReference>
<dbReference type="Gene3D" id="3.30.160.60">
    <property type="entry name" value="Classic Zinc Finger"/>
    <property type="match status" value="1"/>
</dbReference>
<dbReference type="STRING" id="268505.A0A2A9P9V3"/>
<evidence type="ECO:0000313" key="10">
    <source>
        <dbReference type="EMBL" id="PFH57606.1"/>
    </source>
</evidence>